<dbReference type="Proteomes" id="UP000299102">
    <property type="component" value="Unassembled WGS sequence"/>
</dbReference>
<comment type="caution">
    <text evidence="2">The sequence shown here is derived from an EMBL/GenBank/DDBJ whole genome shotgun (WGS) entry which is preliminary data.</text>
</comment>
<evidence type="ECO:0000313" key="3">
    <source>
        <dbReference type="Proteomes" id="UP000299102"/>
    </source>
</evidence>
<evidence type="ECO:0000313" key="2">
    <source>
        <dbReference type="EMBL" id="GBP76968.1"/>
    </source>
</evidence>
<dbReference type="EMBL" id="BGZK01001312">
    <property type="protein sequence ID" value="GBP76968.1"/>
    <property type="molecule type" value="Genomic_DNA"/>
</dbReference>
<accession>A0A4C1YLF4</accession>
<organism evidence="2 3">
    <name type="scientific">Eumeta variegata</name>
    <name type="common">Bagworm moth</name>
    <name type="synonym">Eumeta japonica</name>
    <dbReference type="NCBI Taxonomy" id="151549"/>
    <lineage>
        <taxon>Eukaryota</taxon>
        <taxon>Metazoa</taxon>
        <taxon>Ecdysozoa</taxon>
        <taxon>Arthropoda</taxon>
        <taxon>Hexapoda</taxon>
        <taxon>Insecta</taxon>
        <taxon>Pterygota</taxon>
        <taxon>Neoptera</taxon>
        <taxon>Endopterygota</taxon>
        <taxon>Lepidoptera</taxon>
        <taxon>Glossata</taxon>
        <taxon>Ditrysia</taxon>
        <taxon>Tineoidea</taxon>
        <taxon>Psychidae</taxon>
        <taxon>Oiketicinae</taxon>
        <taxon>Eumeta</taxon>
    </lineage>
</organism>
<feature type="transmembrane region" description="Helical" evidence="1">
    <location>
        <begin position="7"/>
        <end position="26"/>
    </location>
</feature>
<keyword evidence="1" id="KW-0472">Membrane</keyword>
<keyword evidence="1" id="KW-1133">Transmembrane helix</keyword>
<gene>
    <name evidence="2" type="ORF">EVAR_63315_1</name>
</gene>
<proteinExistence type="predicted"/>
<sequence>MLNRVIIGSLGLIGSSVTWWTGLGHIVRASSEDVSCEFTCSRSDQFYSGTATSMTAVSLVVVCTMWRRVVMRKRLCDFLLTRFDGAVYYVHSTVNRLYIYPNIAWRPVATAKRCHANNPVYPTPIDVPHR</sequence>
<keyword evidence="1" id="KW-0812">Transmembrane</keyword>
<dbReference type="AlphaFoldDB" id="A0A4C1YLF4"/>
<feature type="transmembrane region" description="Helical" evidence="1">
    <location>
        <begin position="46"/>
        <end position="66"/>
    </location>
</feature>
<name>A0A4C1YLF4_EUMVA</name>
<reference evidence="2 3" key="1">
    <citation type="journal article" date="2019" name="Commun. Biol.">
        <title>The bagworm genome reveals a unique fibroin gene that provides high tensile strength.</title>
        <authorList>
            <person name="Kono N."/>
            <person name="Nakamura H."/>
            <person name="Ohtoshi R."/>
            <person name="Tomita M."/>
            <person name="Numata K."/>
            <person name="Arakawa K."/>
        </authorList>
    </citation>
    <scope>NUCLEOTIDE SEQUENCE [LARGE SCALE GENOMIC DNA]</scope>
</reference>
<keyword evidence="3" id="KW-1185">Reference proteome</keyword>
<protein>
    <submittedName>
        <fullName evidence="2">Uncharacterized protein</fullName>
    </submittedName>
</protein>
<evidence type="ECO:0000256" key="1">
    <source>
        <dbReference type="SAM" id="Phobius"/>
    </source>
</evidence>